<protein>
    <submittedName>
        <fullName evidence="1">Uncharacterized protein</fullName>
    </submittedName>
</protein>
<keyword evidence="2" id="KW-1185">Reference proteome</keyword>
<reference evidence="1 2" key="1">
    <citation type="journal article" date="2019" name="Commun. Biol.">
        <title>The bagworm genome reveals a unique fibroin gene that provides high tensile strength.</title>
        <authorList>
            <person name="Kono N."/>
            <person name="Nakamura H."/>
            <person name="Ohtoshi R."/>
            <person name="Tomita M."/>
            <person name="Numata K."/>
            <person name="Arakawa K."/>
        </authorList>
    </citation>
    <scope>NUCLEOTIDE SEQUENCE [LARGE SCALE GENOMIC DNA]</scope>
</reference>
<dbReference type="Proteomes" id="UP000299102">
    <property type="component" value="Unassembled WGS sequence"/>
</dbReference>
<organism evidence="1 2">
    <name type="scientific">Eumeta variegata</name>
    <name type="common">Bagworm moth</name>
    <name type="synonym">Eumeta japonica</name>
    <dbReference type="NCBI Taxonomy" id="151549"/>
    <lineage>
        <taxon>Eukaryota</taxon>
        <taxon>Metazoa</taxon>
        <taxon>Ecdysozoa</taxon>
        <taxon>Arthropoda</taxon>
        <taxon>Hexapoda</taxon>
        <taxon>Insecta</taxon>
        <taxon>Pterygota</taxon>
        <taxon>Neoptera</taxon>
        <taxon>Endopterygota</taxon>
        <taxon>Lepidoptera</taxon>
        <taxon>Glossata</taxon>
        <taxon>Ditrysia</taxon>
        <taxon>Tineoidea</taxon>
        <taxon>Psychidae</taxon>
        <taxon>Oiketicinae</taxon>
        <taxon>Eumeta</taxon>
    </lineage>
</organism>
<comment type="caution">
    <text evidence="1">The sequence shown here is derived from an EMBL/GenBank/DDBJ whole genome shotgun (WGS) entry which is preliminary data.</text>
</comment>
<gene>
    <name evidence="1" type="ORF">EVAR_56288_1</name>
</gene>
<dbReference type="EMBL" id="BGZK01001231">
    <property type="protein sequence ID" value="GBP74997.1"/>
    <property type="molecule type" value="Genomic_DNA"/>
</dbReference>
<dbReference type="AlphaFoldDB" id="A0A4C1YKP4"/>
<evidence type="ECO:0000313" key="1">
    <source>
        <dbReference type="EMBL" id="GBP74997.1"/>
    </source>
</evidence>
<sequence length="87" mass="9613">MGRALRSKNTPIRLKANSPVKEIISVNSGIPKWVAPVYGRTPPPATPLAQFIHTDSTYWILMFCEAVMEPNMVAALELEYTGVESLP</sequence>
<name>A0A4C1YKP4_EUMVA</name>
<accession>A0A4C1YKP4</accession>
<evidence type="ECO:0000313" key="2">
    <source>
        <dbReference type="Proteomes" id="UP000299102"/>
    </source>
</evidence>
<proteinExistence type="predicted"/>